<name>A0A8S5VGZ9_9CAUD</name>
<proteinExistence type="predicted"/>
<keyword evidence="1" id="KW-1133">Transmembrane helix</keyword>
<evidence type="ECO:0000256" key="1">
    <source>
        <dbReference type="SAM" id="Phobius"/>
    </source>
</evidence>
<organism evidence="2">
    <name type="scientific">Myoviridae sp. ctkfK18</name>
    <dbReference type="NCBI Taxonomy" id="2825165"/>
    <lineage>
        <taxon>Viruses</taxon>
        <taxon>Duplodnaviria</taxon>
        <taxon>Heunggongvirae</taxon>
        <taxon>Uroviricota</taxon>
        <taxon>Caudoviricetes</taxon>
    </lineage>
</organism>
<feature type="transmembrane region" description="Helical" evidence="1">
    <location>
        <begin position="7"/>
        <end position="28"/>
    </location>
</feature>
<feature type="transmembrane region" description="Helical" evidence="1">
    <location>
        <begin position="43"/>
        <end position="63"/>
    </location>
</feature>
<keyword evidence="1" id="KW-0472">Membrane</keyword>
<sequence length="70" mass="7990">MYKHIKGLLLGLFIMTIIFIIYIGLYYILTFLDYHNIFPTDALGRHILCFMGIIVVGGTIGIYSEMNDGK</sequence>
<evidence type="ECO:0000313" key="2">
    <source>
        <dbReference type="EMBL" id="DAG05891.1"/>
    </source>
</evidence>
<dbReference type="EMBL" id="BK016265">
    <property type="protein sequence ID" value="DAG05891.1"/>
    <property type="molecule type" value="Genomic_DNA"/>
</dbReference>
<reference evidence="2" key="1">
    <citation type="journal article" date="2021" name="Proc. Natl. Acad. Sci. U.S.A.">
        <title>A Catalog of Tens of Thousands of Viruses from Human Metagenomes Reveals Hidden Associations with Chronic Diseases.</title>
        <authorList>
            <person name="Tisza M.J."/>
            <person name="Buck C.B."/>
        </authorList>
    </citation>
    <scope>NUCLEOTIDE SEQUENCE</scope>
    <source>
        <strain evidence="2">CtkfK18</strain>
    </source>
</reference>
<keyword evidence="1" id="KW-0812">Transmembrane</keyword>
<accession>A0A8S5VGZ9</accession>
<protein>
    <submittedName>
        <fullName evidence="2">Uncharacterized protein</fullName>
    </submittedName>
</protein>